<dbReference type="RefSeq" id="WP_124760596.1">
    <property type="nucleotide sequence ID" value="NZ_CAWNSY010000068.1"/>
</dbReference>
<name>A0AAN5X162_CROSK</name>
<dbReference type="EMBL" id="WAGF01000015">
    <property type="protein sequence ID" value="KAB0876868.1"/>
    <property type="molecule type" value="Genomic_DNA"/>
</dbReference>
<reference evidence="1 2" key="1">
    <citation type="submission" date="2019-09" db="EMBL/GenBank/DDBJ databases">
        <title>Prevalence, distribution, and phylogeny of type two toxin-antitoxin genes possessed by Cronobacter species where C. sakazakii homologs follow sequence type lineages.</title>
        <authorList>
            <person name="Finkelstein S."/>
            <person name="Negrete F."/>
            <person name="Jang H."/>
            <person name="Gopinath G.R."/>
            <person name="Tall B.D."/>
        </authorList>
    </citation>
    <scope>NUCLEOTIDE SEQUENCE [LARGE SCALE GENOMIC DNA]</scope>
    <source>
        <strain evidence="1 2">MOD1_Comp4</strain>
    </source>
</reference>
<accession>A0AAN5X162</accession>
<protein>
    <submittedName>
        <fullName evidence="1">Uncharacterized protein</fullName>
    </submittedName>
</protein>
<dbReference type="Proteomes" id="UP000439917">
    <property type="component" value="Unassembled WGS sequence"/>
</dbReference>
<dbReference type="AlphaFoldDB" id="A0AAN5X162"/>
<gene>
    <name evidence="1" type="ORF">FZI38_15850</name>
</gene>
<comment type="caution">
    <text evidence="1">The sequence shown here is derived from an EMBL/GenBank/DDBJ whole genome shotgun (WGS) entry which is preliminary data.</text>
</comment>
<proteinExistence type="predicted"/>
<evidence type="ECO:0000313" key="1">
    <source>
        <dbReference type="EMBL" id="KAB0876868.1"/>
    </source>
</evidence>
<evidence type="ECO:0000313" key="2">
    <source>
        <dbReference type="Proteomes" id="UP000439917"/>
    </source>
</evidence>
<organism evidence="1 2">
    <name type="scientific">Cronobacter sakazakii</name>
    <name type="common">Enterobacter sakazakii</name>
    <dbReference type="NCBI Taxonomy" id="28141"/>
    <lineage>
        <taxon>Bacteria</taxon>
        <taxon>Pseudomonadati</taxon>
        <taxon>Pseudomonadota</taxon>
        <taxon>Gammaproteobacteria</taxon>
        <taxon>Enterobacterales</taxon>
        <taxon>Enterobacteriaceae</taxon>
        <taxon>Cronobacter</taxon>
    </lineage>
</organism>
<sequence length="64" mass="7076">MPEIKPLICRGKVSLASHVIYSACDTPGNKATGKYKKGTIPTCWQNCEADPLALKKILARRFSR</sequence>